<dbReference type="InterPro" id="IPR000157">
    <property type="entry name" value="TIR_dom"/>
</dbReference>
<evidence type="ECO:0000313" key="9">
    <source>
        <dbReference type="EMBL" id="KAF3437655.1"/>
    </source>
</evidence>
<dbReference type="GO" id="GO:0006952">
    <property type="term" value="P:defense response"/>
    <property type="evidence" value="ECO:0007669"/>
    <property type="project" value="InterPro"/>
</dbReference>
<dbReference type="Proteomes" id="UP000796880">
    <property type="component" value="Unassembled WGS sequence"/>
</dbReference>
<keyword evidence="5" id="KW-0520">NAD</keyword>
<dbReference type="SUPFAM" id="SSF52058">
    <property type="entry name" value="L domain-like"/>
    <property type="match status" value="1"/>
</dbReference>
<dbReference type="Gene3D" id="3.40.50.10140">
    <property type="entry name" value="Toll/interleukin-1 receptor homology (TIR) domain"/>
    <property type="match status" value="1"/>
</dbReference>
<dbReference type="SUPFAM" id="SSF47473">
    <property type="entry name" value="EF-hand"/>
    <property type="match status" value="1"/>
</dbReference>
<dbReference type="InterPro" id="IPR002048">
    <property type="entry name" value="EF_hand_dom"/>
</dbReference>
<proteinExistence type="predicted"/>
<reference evidence="9" key="1">
    <citation type="submission" date="2020-03" db="EMBL/GenBank/DDBJ databases">
        <title>A high-quality chromosome-level genome assembly of a woody plant with both climbing and erect habits, Rhamnella rubrinervis.</title>
        <authorList>
            <person name="Lu Z."/>
            <person name="Yang Y."/>
            <person name="Zhu X."/>
            <person name="Sun Y."/>
        </authorList>
    </citation>
    <scope>NUCLEOTIDE SEQUENCE</scope>
    <source>
        <strain evidence="9">BYM</strain>
        <tissue evidence="9">Leaf</tissue>
    </source>
</reference>
<evidence type="ECO:0000256" key="3">
    <source>
        <dbReference type="ARBA" id="ARBA00022837"/>
    </source>
</evidence>
<dbReference type="SUPFAM" id="SSF52540">
    <property type="entry name" value="P-loop containing nucleoside triphosphate hydrolases"/>
    <property type="match status" value="1"/>
</dbReference>
<keyword evidence="10" id="KW-1185">Reference proteome</keyword>
<keyword evidence="1" id="KW-0433">Leucine-rich repeat</keyword>
<dbReference type="SUPFAM" id="SSF52343">
    <property type="entry name" value="Ferredoxin reductase-like, C-terminal NADP-linked domain"/>
    <property type="match status" value="1"/>
</dbReference>
<dbReference type="Pfam" id="PF00931">
    <property type="entry name" value="NB-ARC"/>
    <property type="match status" value="1"/>
</dbReference>
<comment type="caution">
    <text evidence="9">The sequence shown here is derived from an EMBL/GenBank/DDBJ whole genome shotgun (WGS) entry which is preliminary data.</text>
</comment>
<dbReference type="PANTHER" id="PTHR11017">
    <property type="entry name" value="LEUCINE-RICH REPEAT-CONTAINING PROTEIN"/>
    <property type="match status" value="1"/>
</dbReference>
<dbReference type="InterPro" id="IPR013623">
    <property type="entry name" value="NADPH_Ox"/>
</dbReference>
<feature type="domain" description="TIR" evidence="7">
    <location>
        <begin position="20"/>
        <end position="196"/>
    </location>
</feature>
<dbReference type="Gene3D" id="1.10.8.430">
    <property type="entry name" value="Helical domain of apoptotic protease-activating factors"/>
    <property type="match status" value="1"/>
</dbReference>
<dbReference type="Pfam" id="PF01582">
    <property type="entry name" value="TIR"/>
    <property type="match status" value="1"/>
</dbReference>
<dbReference type="Gene3D" id="3.40.50.300">
    <property type="entry name" value="P-loop containing nucleotide triphosphate hydrolases"/>
    <property type="match status" value="1"/>
</dbReference>
<dbReference type="SMART" id="SM00255">
    <property type="entry name" value="TIR"/>
    <property type="match status" value="1"/>
</dbReference>
<evidence type="ECO:0000256" key="1">
    <source>
        <dbReference type="ARBA" id="ARBA00022614"/>
    </source>
</evidence>
<sequence>MENSNPVFSAASSSSSTPKEHYDVFLSFRGEDTRKNFTGHLREALRQKGFQTFFDDDKLERGKELPSGLLTAIEDSQCSIVVLSENYADSSWCLTELAKIVECKGTSSGKILPIFYHVDPGHVRNQTGSYGEAFKKHEEDAKHNNHEDKAKLNTEEVQSWRDALKTVGNLAGWHVTKDTSESEFIKEFIVQLSKKLDVGPLYIKFLVGIDSRLKKFTSCIVSPSSDAIQFVGICGMGGIGKTTLAKAYYNQNFNKFDGSCFLGNVREVSKKENGLVDLQTQLLSNILKDRDIEIENVERGIALIKRRLRCKKVLIVLDDVTKVDQLEALADHKDNWFGSGSIIIVTTRDKGLLGSNGISTIHEIEILNSREALHLFSWKAFRNINPPEKYKDLCKEVMEYAKDLPLALSVLGSYLGGKSTNEWVSALNRLRKYQNKEIANVLKISFDDLEEVDQHIFLDIACFFNEYDEDNVIEVLDSSGRFDSKFGIYNLIGKSLLSIRHNGIYMHDLLQDVGKKIVEKESPNEPGGRSRIWNADDFFHILENGRGTDKIEAIVTSQEGSRKLSSFKAMSDMKNLRLLMILDPYDSSRENDGLTPDVEPIFNDQLRFLQWDRFPYKCFPSSFQPYRLVQLKLVCSRIEKLWNNHTKPLRNLKIIDLSYSEYFSNFEDFTVVPNLERLILEGCKELSEIDDSITSLEKLISLNLASCKSLKKLPKRITGMNSLEILNLNSCSALRGLPEDCGRLKSLKEVDVRGSTSPTTTRTTTNPSWRSLSTSEMMPVQFTKFRLREAELPKDPELALLARRTLEGYNPSVIIRQVSKELKHFSAADPKRTSNSTWPSVEKRFDELTWNSDGLLPSSLFGECIGMNKEFASQLFGALARRHNISGDSISKTQLRDFWEQLSDENFDSRLQTFFDILSVDKDADGRITEEEVRKIISLSASANKLTNIQKHAEEYAALIMEELDPENHGYIMIDSLESLLLQDSYQSVCDSRNLSQMLSQKLRPTQNNNSLKRWYEKGKYFLMNSWPSTKAPVERLIRGFGSSVPVEILKLPKNIDRRSIWNSSTGLQKYDVVLLIGLGIGAAPMVSIMKDILNNLKSKEDHDKALWLEGGGGLETREQGSGFRTRKAYYYWVTTKPGLFECFKGIMNEVAEMDGKGVIEVHNYNTNVYEERDARSALIAMLQSLQHAKNSVDIVSGTRVKTHFGKPNWRHVYKRIAIQHPDARVGVFYCGVHGLSEELWKLASDFSHKTTTKFDFHKQEF</sequence>
<dbReference type="InterPro" id="IPR035897">
    <property type="entry name" value="Toll_tir_struct_dom_sf"/>
</dbReference>
<keyword evidence="4" id="KW-0560">Oxidoreductase</keyword>
<dbReference type="InterPro" id="IPR042197">
    <property type="entry name" value="Apaf_helical"/>
</dbReference>
<dbReference type="PANTHER" id="PTHR11017:SF559">
    <property type="entry name" value="DISEASE RESISTANCE PROTEIN CHL1"/>
    <property type="match status" value="1"/>
</dbReference>
<protein>
    <recommendedName>
        <fullName evidence="11">TMV resistance protein N-like</fullName>
    </recommendedName>
</protein>
<dbReference type="SUPFAM" id="SSF52200">
    <property type="entry name" value="Toll/Interleukin receptor TIR domain"/>
    <property type="match status" value="1"/>
</dbReference>
<dbReference type="EMBL" id="VOIH02000009">
    <property type="protein sequence ID" value="KAF3437655.1"/>
    <property type="molecule type" value="Genomic_DNA"/>
</dbReference>
<dbReference type="PRINTS" id="PR00364">
    <property type="entry name" value="DISEASERSIST"/>
</dbReference>
<keyword evidence="3" id="KW-0106">Calcium</keyword>
<dbReference type="InterPro" id="IPR027417">
    <property type="entry name" value="P-loop_NTPase"/>
</dbReference>
<evidence type="ECO:0000313" key="10">
    <source>
        <dbReference type="Proteomes" id="UP000796880"/>
    </source>
</evidence>
<feature type="region of interest" description="Disordered" evidence="6">
    <location>
        <begin position="752"/>
        <end position="771"/>
    </location>
</feature>
<dbReference type="OrthoDB" id="5973944at2759"/>
<dbReference type="GO" id="GO:0007165">
    <property type="term" value="P:signal transduction"/>
    <property type="evidence" value="ECO:0007669"/>
    <property type="project" value="InterPro"/>
</dbReference>
<dbReference type="InterPro" id="IPR044974">
    <property type="entry name" value="Disease_R_plants"/>
</dbReference>
<dbReference type="FunFam" id="3.40.50.10140:FF:000007">
    <property type="entry name" value="Disease resistance protein (TIR-NBS-LRR class)"/>
    <property type="match status" value="1"/>
</dbReference>
<evidence type="ECO:0008006" key="11">
    <source>
        <dbReference type="Google" id="ProtNLM"/>
    </source>
</evidence>
<keyword evidence="2" id="KW-0677">Repeat</keyword>
<accession>A0A8K0E1E1</accession>
<evidence type="ECO:0000256" key="2">
    <source>
        <dbReference type="ARBA" id="ARBA00022737"/>
    </source>
</evidence>
<organism evidence="9 10">
    <name type="scientific">Rhamnella rubrinervis</name>
    <dbReference type="NCBI Taxonomy" id="2594499"/>
    <lineage>
        <taxon>Eukaryota</taxon>
        <taxon>Viridiplantae</taxon>
        <taxon>Streptophyta</taxon>
        <taxon>Embryophyta</taxon>
        <taxon>Tracheophyta</taxon>
        <taxon>Spermatophyta</taxon>
        <taxon>Magnoliopsida</taxon>
        <taxon>eudicotyledons</taxon>
        <taxon>Gunneridae</taxon>
        <taxon>Pentapetalae</taxon>
        <taxon>rosids</taxon>
        <taxon>fabids</taxon>
        <taxon>Rosales</taxon>
        <taxon>Rhamnaceae</taxon>
        <taxon>rhamnoid group</taxon>
        <taxon>Rhamneae</taxon>
        <taxon>Rhamnella</taxon>
    </lineage>
</organism>
<feature type="domain" description="EF-hand" evidence="8">
    <location>
        <begin position="920"/>
        <end position="943"/>
    </location>
</feature>
<dbReference type="Gene3D" id="3.80.10.10">
    <property type="entry name" value="Ribonuclease Inhibitor"/>
    <property type="match status" value="1"/>
</dbReference>
<dbReference type="PROSITE" id="PS50222">
    <property type="entry name" value="EF_HAND_2"/>
    <property type="match status" value="1"/>
</dbReference>
<dbReference type="PROSITE" id="PS00018">
    <property type="entry name" value="EF_HAND_1"/>
    <property type="match status" value="1"/>
</dbReference>
<name>A0A8K0E1E1_9ROSA</name>
<dbReference type="Pfam" id="PF08414">
    <property type="entry name" value="NADPH_Ox"/>
    <property type="match status" value="1"/>
</dbReference>
<gene>
    <name evidence="9" type="ORF">FNV43_RR20411</name>
</gene>
<dbReference type="GO" id="GO:0043531">
    <property type="term" value="F:ADP binding"/>
    <property type="evidence" value="ECO:0007669"/>
    <property type="project" value="InterPro"/>
</dbReference>
<dbReference type="Gene3D" id="1.10.238.10">
    <property type="entry name" value="EF-hand"/>
    <property type="match status" value="1"/>
</dbReference>
<evidence type="ECO:0000256" key="4">
    <source>
        <dbReference type="ARBA" id="ARBA00023002"/>
    </source>
</evidence>
<dbReference type="GO" id="GO:0005509">
    <property type="term" value="F:calcium ion binding"/>
    <property type="evidence" value="ECO:0007669"/>
    <property type="project" value="InterPro"/>
</dbReference>
<dbReference type="InterPro" id="IPR032675">
    <property type="entry name" value="LRR_dom_sf"/>
</dbReference>
<dbReference type="InterPro" id="IPR039261">
    <property type="entry name" value="FNR_nucleotide-bd"/>
</dbReference>
<evidence type="ECO:0000256" key="6">
    <source>
        <dbReference type="SAM" id="MobiDB-lite"/>
    </source>
</evidence>
<dbReference type="InterPro" id="IPR058192">
    <property type="entry name" value="WHD_ROQ1-like"/>
</dbReference>
<dbReference type="InterPro" id="IPR011992">
    <property type="entry name" value="EF-hand-dom_pair"/>
</dbReference>
<dbReference type="Pfam" id="PF23282">
    <property type="entry name" value="WHD_ROQ1"/>
    <property type="match status" value="1"/>
</dbReference>
<evidence type="ECO:0000256" key="5">
    <source>
        <dbReference type="ARBA" id="ARBA00023027"/>
    </source>
</evidence>
<dbReference type="GO" id="GO:0050664">
    <property type="term" value="F:oxidoreductase activity, acting on NAD(P)H, oxygen as acceptor"/>
    <property type="evidence" value="ECO:0007669"/>
    <property type="project" value="InterPro"/>
</dbReference>
<dbReference type="Pfam" id="PF08030">
    <property type="entry name" value="NAD_binding_6"/>
    <property type="match status" value="1"/>
</dbReference>
<evidence type="ECO:0000259" key="7">
    <source>
        <dbReference type="PROSITE" id="PS50104"/>
    </source>
</evidence>
<evidence type="ECO:0000259" key="8">
    <source>
        <dbReference type="PROSITE" id="PS50222"/>
    </source>
</evidence>
<dbReference type="Gene3D" id="3.40.50.80">
    <property type="entry name" value="Nucleotide-binding domain of ferredoxin-NADP reductase (FNR) module"/>
    <property type="match status" value="1"/>
</dbReference>
<dbReference type="InterPro" id="IPR018247">
    <property type="entry name" value="EF_Hand_1_Ca_BS"/>
</dbReference>
<dbReference type="PROSITE" id="PS50104">
    <property type="entry name" value="TIR"/>
    <property type="match status" value="1"/>
</dbReference>
<dbReference type="InterPro" id="IPR013121">
    <property type="entry name" value="Fe_red_NAD-bd_6"/>
</dbReference>
<dbReference type="AlphaFoldDB" id="A0A8K0E1E1"/>
<dbReference type="GO" id="GO:0004601">
    <property type="term" value="F:peroxidase activity"/>
    <property type="evidence" value="ECO:0007669"/>
    <property type="project" value="InterPro"/>
</dbReference>
<feature type="compositionally biased region" description="Low complexity" evidence="6">
    <location>
        <begin position="755"/>
        <end position="771"/>
    </location>
</feature>
<dbReference type="InterPro" id="IPR002182">
    <property type="entry name" value="NB-ARC"/>
</dbReference>